<evidence type="ECO:0000313" key="2">
    <source>
        <dbReference type="Proteomes" id="UP001151760"/>
    </source>
</evidence>
<dbReference type="Proteomes" id="UP001151760">
    <property type="component" value="Unassembled WGS sequence"/>
</dbReference>
<reference evidence="1" key="2">
    <citation type="submission" date="2022-01" db="EMBL/GenBank/DDBJ databases">
        <authorList>
            <person name="Yamashiro T."/>
            <person name="Shiraishi A."/>
            <person name="Satake H."/>
            <person name="Nakayama K."/>
        </authorList>
    </citation>
    <scope>NUCLEOTIDE SEQUENCE</scope>
</reference>
<name>A0ABQ5FHT5_9ASTR</name>
<gene>
    <name evidence="1" type="ORF">Tco_1005795</name>
</gene>
<comment type="caution">
    <text evidence="1">The sequence shown here is derived from an EMBL/GenBank/DDBJ whole genome shotgun (WGS) entry which is preliminary data.</text>
</comment>
<accession>A0ABQ5FHT5</accession>
<dbReference type="EMBL" id="BQNB010017361">
    <property type="protein sequence ID" value="GJT62262.1"/>
    <property type="molecule type" value="Genomic_DNA"/>
</dbReference>
<protein>
    <recommendedName>
        <fullName evidence="3">Xylulose kinase-1</fullName>
    </recommendedName>
</protein>
<evidence type="ECO:0000313" key="1">
    <source>
        <dbReference type="EMBL" id="GJT62262.1"/>
    </source>
</evidence>
<keyword evidence="2" id="KW-1185">Reference proteome</keyword>
<sequence>MANLEFCDTHNMVAYLKKSEGSEGFHQIVDFLNTSHIKFTLTKNPTIYTSLIQQFWQTASASTLKDGEVEITATIDGQLNTFTEASLRRYLKLEDVDGISSLPNTEIFEQLALMGYAFDSDKLTFQKGHFSPQ</sequence>
<reference evidence="1" key="1">
    <citation type="journal article" date="2022" name="Int. J. Mol. Sci.">
        <title>Draft Genome of Tanacetum Coccineum: Genomic Comparison of Closely Related Tanacetum-Family Plants.</title>
        <authorList>
            <person name="Yamashiro T."/>
            <person name="Shiraishi A."/>
            <person name="Nakayama K."/>
            <person name="Satake H."/>
        </authorList>
    </citation>
    <scope>NUCLEOTIDE SEQUENCE</scope>
</reference>
<evidence type="ECO:0008006" key="3">
    <source>
        <dbReference type="Google" id="ProtNLM"/>
    </source>
</evidence>
<organism evidence="1 2">
    <name type="scientific">Tanacetum coccineum</name>
    <dbReference type="NCBI Taxonomy" id="301880"/>
    <lineage>
        <taxon>Eukaryota</taxon>
        <taxon>Viridiplantae</taxon>
        <taxon>Streptophyta</taxon>
        <taxon>Embryophyta</taxon>
        <taxon>Tracheophyta</taxon>
        <taxon>Spermatophyta</taxon>
        <taxon>Magnoliopsida</taxon>
        <taxon>eudicotyledons</taxon>
        <taxon>Gunneridae</taxon>
        <taxon>Pentapetalae</taxon>
        <taxon>asterids</taxon>
        <taxon>campanulids</taxon>
        <taxon>Asterales</taxon>
        <taxon>Asteraceae</taxon>
        <taxon>Asteroideae</taxon>
        <taxon>Anthemideae</taxon>
        <taxon>Anthemidinae</taxon>
        <taxon>Tanacetum</taxon>
    </lineage>
</organism>
<proteinExistence type="predicted"/>